<proteinExistence type="predicted"/>
<dbReference type="EMBL" id="JAXCGZ010023059">
    <property type="protein sequence ID" value="KAK7017960.1"/>
    <property type="molecule type" value="Genomic_DNA"/>
</dbReference>
<dbReference type="InterPro" id="IPR050473">
    <property type="entry name" value="A2M/Complement_sys"/>
</dbReference>
<dbReference type="Proteomes" id="UP001381693">
    <property type="component" value="Unassembled WGS sequence"/>
</dbReference>
<evidence type="ECO:0000313" key="2">
    <source>
        <dbReference type="EMBL" id="KAK7017960.1"/>
    </source>
</evidence>
<dbReference type="Gene3D" id="2.60.40.1930">
    <property type="match status" value="1"/>
</dbReference>
<feature type="non-terminal residue" evidence="2">
    <location>
        <position position="1"/>
    </location>
</feature>
<accession>A0AAN8W9V5</accession>
<sequence length="185" mass="21098">DPKGNIVKRWVSKAPHIGVVSLKFSLPDLPEIGWWRLQVKVRDQLEEKKFLVTKIYDPLFEVFVELPFYGMSTDEEIVGVLTGSYVTDKPVYGNASLTLSVKQPWTLPDSHYKEVDSLYFEYVDVEEEFHFPMSSLLSAVEQVEGSEVKVDVVFHDVFTSIKAEGSSRYATLNLGQISYLESTCY</sequence>
<feature type="domain" description="Macroglobulin" evidence="1">
    <location>
        <begin position="58"/>
        <end position="105"/>
    </location>
</feature>
<dbReference type="PANTHER" id="PTHR11412">
    <property type="entry name" value="MACROGLOBULIN / COMPLEMENT"/>
    <property type="match status" value="1"/>
</dbReference>
<evidence type="ECO:0000259" key="1">
    <source>
        <dbReference type="Pfam" id="PF17791"/>
    </source>
</evidence>
<organism evidence="2 3">
    <name type="scientific">Halocaridina rubra</name>
    <name type="common">Hawaiian red shrimp</name>
    <dbReference type="NCBI Taxonomy" id="373956"/>
    <lineage>
        <taxon>Eukaryota</taxon>
        <taxon>Metazoa</taxon>
        <taxon>Ecdysozoa</taxon>
        <taxon>Arthropoda</taxon>
        <taxon>Crustacea</taxon>
        <taxon>Multicrustacea</taxon>
        <taxon>Malacostraca</taxon>
        <taxon>Eumalacostraca</taxon>
        <taxon>Eucarida</taxon>
        <taxon>Decapoda</taxon>
        <taxon>Pleocyemata</taxon>
        <taxon>Caridea</taxon>
        <taxon>Atyoidea</taxon>
        <taxon>Atyidae</taxon>
        <taxon>Halocaridina</taxon>
    </lineage>
</organism>
<protein>
    <recommendedName>
        <fullName evidence="1">Macroglobulin domain-containing protein</fullName>
    </recommendedName>
</protein>
<dbReference type="PANTHER" id="PTHR11412:SF146">
    <property type="entry name" value="CD109 ANTIGEN"/>
    <property type="match status" value="1"/>
</dbReference>
<name>A0AAN8W9V5_HALRR</name>
<gene>
    <name evidence="2" type="ORF">SK128_001866</name>
</gene>
<reference evidence="2 3" key="1">
    <citation type="submission" date="2023-11" db="EMBL/GenBank/DDBJ databases">
        <title>Halocaridina rubra genome assembly.</title>
        <authorList>
            <person name="Smith C."/>
        </authorList>
    </citation>
    <scope>NUCLEOTIDE SEQUENCE [LARGE SCALE GENOMIC DNA]</scope>
    <source>
        <strain evidence="2">EP-1</strain>
        <tissue evidence="2">Whole</tissue>
    </source>
</reference>
<evidence type="ECO:0000313" key="3">
    <source>
        <dbReference type="Proteomes" id="UP001381693"/>
    </source>
</evidence>
<comment type="caution">
    <text evidence="2">The sequence shown here is derived from an EMBL/GenBank/DDBJ whole genome shotgun (WGS) entry which is preliminary data.</text>
</comment>
<dbReference type="Gene3D" id="2.60.40.1940">
    <property type="match status" value="1"/>
</dbReference>
<dbReference type="InterPro" id="IPR041555">
    <property type="entry name" value="MG3"/>
</dbReference>
<keyword evidence="3" id="KW-1185">Reference proteome</keyword>
<dbReference type="AlphaFoldDB" id="A0AAN8W9V5"/>
<dbReference type="Pfam" id="PF17791">
    <property type="entry name" value="MG3"/>
    <property type="match status" value="1"/>
</dbReference>